<dbReference type="AlphaFoldDB" id="A0A1V8RG49"/>
<proteinExistence type="predicted"/>
<evidence type="ECO:0000256" key="2">
    <source>
        <dbReference type="SAM" id="Phobius"/>
    </source>
</evidence>
<evidence type="ECO:0000313" key="4">
    <source>
        <dbReference type="EMBL" id="RGL01761.1"/>
    </source>
</evidence>
<evidence type="ECO:0000313" key="3">
    <source>
        <dbReference type="EMBL" id="RDW99940.1"/>
    </source>
</evidence>
<gene>
    <name evidence="3" type="ORF">CE169_13130</name>
    <name evidence="4" type="ORF">DXC85_09380</name>
</gene>
<evidence type="ECO:0000256" key="1">
    <source>
        <dbReference type="SAM" id="MobiDB-lite"/>
    </source>
</evidence>
<dbReference type="EMBL" id="QSRH01000011">
    <property type="protein sequence ID" value="RGL01761.1"/>
    <property type="molecule type" value="Genomic_DNA"/>
</dbReference>
<feature type="transmembrane region" description="Helical" evidence="2">
    <location>
        <begin position="16"/>
        <end position="34"/>
    </location>
</feature>
<sequence length="71" mass="8044">MDLIRQYLASPEFAEAIGNVVVIAIMATAAGIDWKIYGRKTRRRTPPSIDTPQRRRRAAQRRTIPAGHIDE</sequence>
<evidence type="ECO:0000313" key="6">
    <source>
        <dbReference type="Proteomes" id="UP000261186"/>
    </source>
</evidence>
<dbReference type="Proteomes" id="UP000257074">
    <property type="component" value="Unassembled WGS sequence"/>
</dbReference>
<dbReference type="RefSeq" id="WP_007051955.1">
    <property type="nucleotide sequence ID" value="NZ_CAXSMY010000003.1"/>
</dbReference>
<keyword evidence="2" id="KW-1133">Transmembrane helix</keyword>
<reference evidence="4 6" key="2">
    <citation type="submission" date="2018-08" db="EMBL/GenBank/DDBJ databases">
        <title>A genome reference for cultivated species of the human gut microbiota.</title>
        <authorList>
            <person name="Zou Y."/>
            <person name="Xue W."/>
            <person name="Luo G."/>
        </authorList>
    </citation>
    <scope>NUCLEOTIDE SEQUENCE [LARGE SCALE GENOMIC DNA]</scope>
    <source>
        <strain evidence="4 6">TF08-4AC</strain>
    </source>
</reference>
<keyword evidence="2" id="KW-0472">Membrane</keyword>
<feature type="region of interest" description="Disordered" evidence="1">
    <location>
        <begin position="42"/>
        <end position="71"/>
    </location>
</feature>
<reference evidence="3 5" key="1">
    <citation type="journal article" date="2017" name="Anaerobe">
        <title>Quantification, isolation and characterization of Bifidobacterium from the vaginal microbiomes of reproductive aged women.</title>
        <authorList>
            <person name="Freitas A.C."/>
            <person name="Hill J.E."/>
        </authorList>
    </citation>
    <scope>NUCLEOTIDE SEQUENCE [LARGE SCALE GENOMIC DNA]</scope>
    <source>
        <strain evidence="3 5">N6D05</strain>
    </source>
</reference>
<dbReference type="EMBL" id="NJNR01000176">
    <property type="protein sequence ID" value="RDW99940.1"/>
    <property type="molecule type" value="Genomic_DNA"/>
</dbReference>
<keyword evidence="2" id="KW-0812">Transmembrane</keyword>
<accession>A0A1V8RG49</accession>
<protein>
    <submittedName>
        <fullName evidence="4">Uncharacterized protein</fullName>
    </submittedName>
</protein>
<dbReference type="Proteomes" id="UP000261186">
    <property type="component" value="Unassembled WGS sequence"/>
</dbReference>
<evidence type="ECO:0000313" key="5">
    <source>
        <dbReference type="Proteomes" id="UP000257074"/>
    </source>
</evidence>
<name>A0A1V8RG49_BIFLN</name>
<organism evidence="4 6">
    <name type="scientific">Bifidobacterium longum</name>
    <dbReference type="NCBI Taxonomy" id="216816"/>
    <lineage>
        <taxon>Bacteria</taxon>
        <taxon>Bacillati</taxon>
        <taxon>Actinomycetota</taxon>
        <taxon>Actinomycetes</taxon>
        <taxon>Bifidobacteriales</taxon>
        <taxon>Bifidobacteriaceae</taxon>
        <taxon>Bifidobacterium</taxon>
    </lineage>
</organism>
<comment type="caution">
    <text evidence="4">The sequence shown here is derived from an EMBL/GenBank/DDBJ whole genome shotgun (WGS) entry which is preliminary data.</text>
</comment>